<reference evidence="1 2" key="1">
    <citation type="journal article" date="2024" name="G3 (Bethesda)">
        <title>Genome assembly of Hibiscus sabdariffa L. provides insights into metabolisms of medicinal natural products.</title>
        <authorList>
            <person name="Kim T."/>
        </authorList>
    </citation>
    <scope>NUCLEOTIDE SEQUENCE [LARGE SCALE GENOMIC DNA]</scope>
    <source>
        <strain evidence="1">TK-2024</strain>
        <tissue evidence="1">Old leaves</tissue>
    </source>
</reference>
<proteinExistence type="predicted"/>
<comment type="caution">
    <text evidence="1">The sequence shown here is derived from an EMBL/GenBank/DDBJ whole genome shotgun (WGS) entry which is preliminary data.</text>
</comment>
<keyword evidence="2" id="KW-1185">Reference proteome</keyword>
<evidence type="ECO:0000313" key="2">
    <source>
        <dbReference type="Proteomes" id="UP001472677"/>
    </source>
</evidence>
<name>A0ABR2BCU9_9ROSI</name>
<sequence>MLSLSCLLSTFGLRYNGIKRIRCYSRLDLAPLRDRSCASRTPANCTESNISLLVHGAQTGITFPFLEQLLLQKLYKIPCGSTLDRINSWYDFQLTRAGFKDYLRASCARNLGAGFRYVFFSGKVKHMIREALARQTVVS</sequence>
<dbReference type="Proteomes" id="UP001472677">
    <property type="component" value="Unassembled WGS sequence"/>
</dbReference>
<protein>
    <submittedName>
        <fullName evidence="1">Uncharacterized protein</fullName>
    </submittedName>
</protein>
<evidence type="ECO:0000313" key="1">
    <source>
        <dbReference type="EMBL" id="KAK8504951.1"/>
    </source>
</evidence>
<organism evidence="1 2">
    <name type="scientific">Hibiscus sabdariffa</name>
    <name type="common">roselle</name>
    <dbReference type="NCBI Taxonomy" id="183260"/>
    <lineage>
        <taxon>Eukaryota</taxon>
        <taxon>Viridiplantae</taxon>
        <taxon>Streptophyta</taxon>
        <taxon>Embryophyta</taxon>
        <taxon>Tracheophyta</taxon>
        <taxon>Spermatophyta</taxon>
        <taxon>Magnoliopsida</taxon>
        <taxon>eudicotyledons</taxon>
        <taxon>Gunneridae</taxon>
        <taxon>Pentapetalae</taxon>
        <taxon>rosids</taxon>
        <taxon>malvids</taxon>
        <taxon>Malvales</taxon>
        <taxon>Malvaceae</taxon>
        <taxon>Malvoideae</taxon>
        <taxon>Hibiscus</taxon>
    </lineage>
</organism>
<accession>A0ABR2BCU9</accession>
<dbReference type="EMBL" id="JBBPBM010000133">
    <property type="protein sequence ID" value="KAK8504951.1"/>
    <property type="molecule type" value="Genomic_DNA"/>
</dbReference>
<gene>
    <name evidence="1" type="ORF">V6N12_058047</name>
</gene>